<evidence type="ECO:0000256" key="1">
    <source>
        <dbReference type="SAM" id="MobiDB-lite"/>
    </source>
</evidence>
<feature type="compositionally biased region" description="Polar residues" evidence="1">
    <location>
        <begin position="421"/>
        <end position="434"/>
    </location>
</feature>
<feature type="region of interest" description="Disordered" evidence="1">
    <location>
        <begin position="365"/>
        <end position="384"/>
    </location>
</feature>
<proteinExistence type="predicted"/>
<dbReference type="AlphaFoldDB" id="A0A3M9Y1N6"/>
<feature type="region of interest" description="Disordered" evidence="1">
    <location>
        <begin position="556"/>
        <end position="636"/>
    </location>
</feature>
<dbReference type="EMBL" id="RBVV01000113">
    <property type="protein sequence ID" value="RNJ54184.1"/>
    <property type="molecule type" value="Genomic_DNA"/>
</dbReference>
<dbReference type="PANTHER" id="PTHR35006">
    <property type="entry name" value="GLYOXALASE FAMILY PROTEIN (AFU_ORTHOLOGUE AFUA_5G14830)"/>
    <property type="match status" value="1"/>
</dbReference>
<feature type="region of interest" description="Disordered" evidence="1">
    <location>
        <begin position="39"/>
        <end position="62"/>
    </location>
</feature>
<feature type="compositionally biased region" description="Polar residues" evidence="1">
    <location>
        <begin position="171"/>
        <end position="184"/>
    </location>
</feature>
<dbReference type="STRING" id="1051616.A0A3M9Y1N6"/>
<feature type="compositionally biased region" description="Low complexity" evidence="1">
    <location>
        <begin position="367"/>
        <end position="377"/>
    </location>
</feature>
<dbReference type="RefSeq" id="XP_028492342.1">
    <property type="nucleotide sequence ID" value="XM_028635100.1"/>
</dbReference>
<dbReference type="PANTHER" id="PTHR35006:SF3">
    <property type="entry name" value="GLYOXALASE FAMILY PROTEIN (AFU_ORTHOLOGUE AFUA_3G06020)"/>
    <property type="match status" value="1"/>
</dbReference>
<accession>A0A3M9Y1N6</accession>
<gene>
    <name evidence="2" type="ORF">D7B24_000852</name>
</gene>
<feature type="compositionally biased region" description="Polar residues" evidence="1">
    <location>
        <begin position="606"/>
        <end position="622"/>
    </location>
</feature>
<feature type="compositionally biased region" description="Basic and acidic residues" evidence="1">
    <location>
        <begin position="405"/>
        <end position="420"/>
    </location>
</feature>
<comment type="caution">
    <text evidence="2">The sequence shown here is derived from an EMBL/GenBank/DDBJ whole genome shotgun (WGS) entry which is preliminary data.</text>
</comment>
<name>A0A3M9Y1N6_9PEZI</name>
<feature type="compositionally biased region" description="Low complexity" evidence="1">
    <location>
        <begin position="51"/>
        <end position="62"/>
    </location>
</feature>
<sequence>MLPFFEVSHLPSSSSFYSAVLQPLGLYYISAASQPGAEVATVPAPTPSSPPSSSATAPAPASEKLPAAITYGTSSPPVPVFQIREARHPRLSNVTFSAASTQTVADFHAFAIRANPPLSGVVTAAPTVTSQGQGLGLSLAHDSQAHRGCGDWTRTSITDLDGNTMDVVYQDPSSRAPTAPSQHGGSVAGTHRSFSTHEESSRILDWNFDVAASDHNPWVGQQPGSASVVSARTVRPGTEPCTVLRRSVTTSIIEQQPIATARDTSSGFDTTTVVGALLGAAAGAAAGAALTYSMLRGERERAPRQEFAVPPPVIRRSTYPDQLPALQDGGRYVEVERTVEKIRYPEAYAALTDHRPAPQYLAKYSHANAPRDPAADNNYDDGRSRHITRSVASRRGARPPSEAPSDARRPLMIMDTEHRSNVGSRYSTVEQQPPLSAPRSVRGPPTAPPSVRGPPTAVPSVHGHIMDSDRDTYVSARSRRSSTTIRGPPPPTVETELAVRSRATSRAPSKAPSIRAPSVRAPSVRAPSVREPSVVAVPSARAPSVREPSVVAAPTRAPSVRESSIVAIPSRAPSKAPSRARSSASRAPSKAASHAGGMHDVVMGGNTYSTPPNASRTPSHVSARNIGLPTSGVGSSHAAWDDDVVSVAPSDSISCVGSKMSRRRYNP</sequence>
<evidence type="ECO:0000313" key="3">
    <source>
        <dbReference type="Proteomes" id="UP000267145"/>
    </source>
</evidence>
<evidence type="ECO:0000313" key="2">
    <source>
        <dbReference type="EMBL" id="RNJ54184.1"/>
    </source>
</evidence>
<dbReference type="Gene3D" id="3.10.180.10">
    <property type="entry name" value="2,3-Dihydroxybiphenyl 1,2-Dioxygenase, domain 1"/>
    <property type="match status" value="1"/>
</dbReference>
<protein>
    <submittedName>
        <fullName evidence="2">Uncharacterized protein</fullName>
    </submittedName>
</protein>
<dbReference type="GeneID" id="39604541"/>
<organism evidence="2 3">
    <name type="scientific">Verticillium nonalfalfae</name>
    <dbReference type="NCBI Taxonomy" id="1051616"/>
    <lineage>
        <taxon>Eukaryota</taxon>
        <taxon>Fungi</taxon>
        <taxon>Dikarya</taxon>
        <taxon>Ascomycota</taxon>
        <taxon>Pezizomycotina</taxon>
        <taxon>Sordariomycetes</taxon>
        <taxon>Hypocreomycetidae</taxon>
        <taxon>Glomerellales</taxon>
        <taxon>Plectosphaerellaceae</taxon>
        <taxon>Verticillium</taxon>
    </lineage>
</organism>
<feature type="region of interest" description="Disordered" evidence="1">
    <location>
        <begin position="389"/>
        <end position="525"/>
    </location>
</feature>
<feature type="compositionally biased region" description="Low complexity" evidence="1">
    <location>
        <begin position="473"/>
        <end position="486"/>
    </location>
</feature>
<keyword evidence="3" id="KW-1185">Reference proteome</keyword>
<dbReference type="InterPro" id="IPR029068">
    <property type="entry name" value="Glyas_Bleomycin-R_OHBP_Dase"/>
</dbReference>
<feature type="region of interest" description="Disordered" evidence="1">
    <location>
        <begin position="171"/>
        <end position="196"/>
    </location>
</feature>
<dbReference type="Proteomes" id="UP000267145">
    <property type="component" value="Unassembled WGS sequence"/>
</dbReference>
<feature type="compositionally biased region" description="Low complexity" evidence="1">
    <location>
        <begin position="569"/>
        <end position="593"/>
    </location>
</feature>
<reference evidence="2 3" key="1">
    <citation type="submission" date="2018-10" db="EMBL/GenBank/DDBJ databases">
        <title>Genome sequence of Verticillium nonalfalfae VnAa140.</title>
        <authorList>
            <person name="Stajich J.E."/>
            <person name="Kasson M.T."/>
        </authorList>
    </citation>
    <scope>NUCLEOTIDE SEQUENCE [LARGE SCALE GENOMIC DNA]</scope>
    <source>
        <strain evidence="2 3">VnAa140</strain>
    </source>
</reference>